<feature type="transmembrane region" description="Helical" evidence="1">
    <location>
        <begin position="7"/>
        <end position="29"/>
    </location>
</feature>
<dbReference type="RefSeq" id="WP_174448684.1">
    <property type="nucleotide sequence ID" value="NZ_AP018732.1"/>
</dbReference>
<proteinExistence type="predicted"/>
<evidence type="ECO:0000313" key="3">
    <source>
        <dbReference type="Proteomes" id="UP000509448"/>
    </source>
</evidence>
<reference evidence="2 3" key="1">
    <citation type="journal article" date="2019" name="ISME J.">
        <title>Isolation and characterization of a thermophilic sulfur- and iron-reducing thaumarchaeote from a terrestrial acidic hot spring.</title>
        <authorList>
            <person name="Kato S."/>
            <person name="Itoh T."/>
            <person name="Yuki M."/>
            <person name="Nagamori M."/>
            <person name="Ohnishi M."/>
            <person name="Uematsu K."/>
            <person name="Suzuki K."/>
            <person name="Takashina T."/>
            <person name="Ohkuma M."/>
        </authorList>
    </citation>
    <scope>NUCLEOTIDE SEQUENCE [LARGE SCALE GENOMIC DNA]</scope>
    <source>
        <strain evidence="2 3">NAS-02</strain>
    </source>
</reference>
<keyword evidence="1" id="KW-1133">Transmembrane helix</keyword>
<keyword evidence="3" id="KW-1185">Reference proteome</keyword>
<dbReference type="EMBL" id="AP018732">
    <property type="protein sequence ID" value="BBE42453.1"/>
    <property type="molecule type" value="Genomic_DNA"/>
</dbReference>
<name>A0A4P2VG63_9ARCH</name>
<dbReference type="Proteomes" id="UP000509448">
    <property type="component" value="Chromosome"/>
</dbReference>
<organism evidence="2 3">
    <name type="scientific">Conexivisphaera calida</name>
    <dbReference type="NCBI Taxonomy" id="1874277"/>
    <lineage>
        <taxon>Archaea</taxon>
        <taxon>Nitrososphaerota</taxon>
        <taxon>Conexivisphaeria</taxon>
        <taxon>Conexivisphaerales</taxon>
        <taxon>Conexivisphaeraceae</taxon>
        <taxon>Conexivisphaera</taxon>
    </lineage>
</organism>
<dbReference type="GeneID" id="55584875"/>
<gene>
    <name evidence="2" type="ORF">NAS2_1064</name>
</gene>
<protein>
    <submittedName>
        <fullName evidence="2">Uncharacterized protein</fullName>
    </submittedName>
</protein>
<dbReference type="AlphaFoldDB" id="A0A4P2VG63"/>
<keyword evidence="1" id="KW-0812">Transmembrane</keyword>
<evidence type="ECO:0000256" key="1">
    <source>
        <dbReference type="SAM" id="Phobius"/>
    </source>
</evidence>
<sequence length="298" mass="33093">MRRVIAILIVVLVMVVALIGLATIGIVYLTPQYKYYIDPAWSMWNQPVPYPPATDPVTNAQYPPVYAILHFYPNGSATAEAWVYDPNTVPIKIGPFGINPVFIIKNSSVVWCNLVGLPPVNSSCPTAYVMNNSPVWWGLDGQPPWELEGPSPINASYPAGVIPGEVLPFTFAYTNVWGAVYPGPGHSYGYAWGTSKPVPPGLLVGNGTDEYFAFYLAADSPLGWFQYYEPFVYVGNGTWVATPGTGYLHRYHGPYTYWQVWPQEIPPGWPYPNLVNVTSAPLPPWWGRSSYPSRMPRL</sequence>
<accession>A0A4P2VG63</accession>
<dbReference type="KEGG" id="ccai:NAS2_1064"/>
<keyword evidence="1" id="KW-0472">Membrane</keyword>
<evidence type="ECO:0000313" key="2">
    <source>
        <dbReference type="EMBL" id="BBE42453.1"/>
    </source>
</evidence>